<protein>
    <submittedName>
        <fullName evidence="4">Anti-sigma regulatory factor (Ser/Thr protein kinase)</fullName>
    </submittedName>
</protein>
<keyword evidence="5" id="KW-1185">Reference proteome</keyword>
<dbReference type="PANTHER" id="PTHR35526:SF3">
    <property type="entry name" value="ANTI-SIGMA-F FACTOR RSBW"/>
    <property type="match status" value="1"/>
</dbReference>
<keyword evidence="1" id="KW-0723">Serine/threonine-protein kinase</keyword>
<evidence type="ECO:0000259" key="3">
    <source>
        <dbReference type="Pfam" id="PF13581"/>
    </source>
</evidence>
<accession>A0ABR9HIK1</accession>
<feature type="region of interest" description="Disordered" evidence="2">
    <location>
        <begin position="119"/>
        <end position="146"/>
    </location>
</feature>
<feature type="compositionally biased region" description="Basic and acidic residues" evidence="2">
    <location>
        <begin position="119"/>
        <end position="128"/>
    </location>
</feature>
<dbReference type="PANTHER" id="PTHR35526">
    <property type="entry name" value="ANTI-SIGMA-F FACTOR RSBW-RELATED"/>
    <property type="match status" value="1"/>
</dbReference>
<evidence type="ECO:0000256" key="2">
    <source>
        <dbReference type="SAM" id="MobiDB-lite"/>
    </source>
</evidence>
<dbReference type="EMBL" id="JADBDY010000001">
    <property type="protein sequence ID" value="MBE1458855.1"/>
    <property type="molecule type" value="Genomic_DNA"/>
</dbReference>
<evidence type="ECO:0000256" key="1">
    <source>
        <dbReference type="ARBA" id="ARBA00022527"/>
    </source>
</evidence>
<comment type="caution">
    <text evidence="4">The sequence shown here is derived from an EMBL/GenBank/DDBJ whole genome shotgun (WGS) entry which is preliminary data.</text>
</comment>
<organism evidence="4 5">
    <name type="scientific">Nocardiopsis terrae</name>
    <dbReference type="NCBI Taxonomy" id="372655"/>
    <lineage>
        <taxon>Bacteria</taxon>
        <taxon>Bacillati</taxon>
        <taxon>Actinomycetota</taxon>
        <taxon>Actinomycetes</taxon>
        <taxon>Streptosporangiales</taxon>
        <taxon>Nocardiopsidaceae</taxon>
        <taxon>Nocardiopsis</taxon>
    </lineage>
</organism>
<keyword evidence="1" id="KW-0808">Transferase</keyword>
<dbReference type="Pfam" id="PF13581">
    <property type="entry name" value="HATPase_c_2"/>
    <property type="match status" value="1"/>
</dbReference>
<dbReference type="SUPFAM" id="SSF55874">
    <property type="entry name" value="ATPase domain of HSP90 chaperone/DNA topoisomerase II/histidine kinase"/>
    <property type="match status" value="1"/>
</dbReference>
<evidence type="ECO:0000313" key="5">
    <source>
        <dbReference type="Proteomes" id="UP000598217"/>
    </source>
</evidence>
<feature type="domain" description="Histidine kinase/HSP90-like ATPase" evidence="3">
    <location>
        <begin position="1"/>
        <end position="115"/>
    </location>
</feature>
<dbReference type="InterPro" id="IPR050267">
    <property type="entry name" value="Anti-sigma-factor_SerPK"/>
</dbReference>
<dbReference type="Gene3D" id="3.30.565.10">
    <property type="entry name" value="Histidine kinase-like ATPase, C-terminal domain"/>
    <property type="match status" value="1"/>
</dbReference>
<dbReference type="InterPro" id="IPR036890">
    <property type="entry name" value="HATPase_C_sf"/>
</dbReference>
<name>A0ABR9HIK1_9ACTN</name>
<proteinExistence type="predicted"/>
<reference evidence="4 5" key="1">
    <citation type="submission" date="2020-10" db="EMBL/GenBank/DDBJ databases">
        <title>Sequencing the genomes of 1000 actinobacteria strains.</title>
        <authorList>
            <person name="Klenk H.-P."/>
        </authorList>
    </citation>
    <scope>NUCLEOTIDE SEQUENCE [LARGE SCALE GENOMIC DNA]</scope>
    <source>
        <strain evidence="4 5">DSM 45157</strain>
    </source>
</reference>
<evidence type="ECO:0000313" key="4">
    <source>
        <dbReference type="EMBL" id="MBE1458855.1"/>
    </source>
</evidence>
<dbReference type="Proteomes" id="UP000598217">
    <property type="component" value="Unassembled WGS sequence"/>
</dbReference>
<sequence>MREARDWLRRRLDLACVPTPATDDALLITSELITNALLHSPMRDRGGAFFVSAMAFRSCLRVSVRTNGTASTAPHLHLVPAGPDSEHGRGLPIVNALSADWGVESTRRGQAVYFTLEWDPPRPPEPCRRTRALPHQRPADTSTWER</sequence>
<gene>
    <name evidence="4" type="ORF">H4W79_003069</name>
</gene>
<dbReference type="InterPro" id="IPR003594">
    <property type="entry name" value="HATPase_dom"/>
</dbReference>
<dbReference type="CDD" id="cd16936">
    <property type="entry name" value="HATPase_RsbW-like"/>
    <property type="match status" value="1"/>
</dbReference>
<keyword evidence="1" id="KW-0418">Kinase</keyword>